<evidence type="ECO:0000313" key="3">
    <source>
        <dbReference type="Proteomes" id="UP001169063"/>
    </source>
</evidence>
<dbReference type="PANTHER" id="PTHR48079:SF6">
    <property type="entry name" value="NAD(P)-BINDING DOMAIN-CONTAINING PROTEIN-RELATED"/>
    <property type="match status" value="1"/>
</dbReference>
<gene>
    <name evidence="2" type="ORF">Q0812_08620</name>
</gene>
<accession>A0ABT8SMY8</accession>
<name>A0ABT8SMY8_9CAUL</name>
<dbReference type="PANTHER" id="PTHR48079">
    <property type="entry name" value="PROTEIN YEEZ"/>
    <property type="match status" value="1"/>
</dbReference>
<evidence type="ECO:0000259" key="1">
    <source>
        <dbReference type="Pfam" id="PF01370"/>
    </source>
</evidence>
<dbReference type="EMBL" id="JAUKTR010000003">
    <property type="protein sequence ID" value="MDO1559490.1"/>
    <property type="molecule type" value="Genomic_DNA"/>
</dbReference>
<organism evidence="2 3">
    <name type="scientific">Peiella sedimenti</name>
    <dbReference type="NCBI Taxonomy" id="3061083"/>
    <lineage>
        <taxon>Bacteria</taxon>
        <taxon>Pseudomonadati</taxon>
        <taxon>Pseudomonadota</taxon>
        <taxon>Alphaproteobacteria</taxon>
        <taxon>Caulobacterales</taxon>
        <taxon>Caulobacteraceae</taxon>
        <taxon>Peiella</taxon>
    </lineage>
</organism>
<dbReference type="SUPFAM" id="SSF51735">
    <property type="entry name" value="NAD(P)-binding Rossmann-fold domains"/>
    <property type="match status" value="1"/>
</dbReference>
<proteinExistence type="predicted"/>
<dbReference type="RefSeq" id="WP_302109919.1">
    <property type="nucleotide sequence ID" value="NZ_JAUKTR010000003.1"/>
</dbReference>
<feature type="domain" description="NAD-dependent epimerase/dehydratase" evidence="1">
    <location>
        <begin position="9"/>
        <end position="211"/>
    </location>
</feature>
<sequence length="288" mass="30661">MNLTAVRIAVLGAGYLGRIAALRLRARGARVDAAARAAERRRLLQGEGLAALDPMDGAALSQVVGAADGVIVTAAPGSEGCPVLALTRGLLADGRARRIVYVSTTGVYGDRGGRWVLEEGSLNAPTIQGARRAAAERGWLALGQAAGAEVMIARLPAIYGPGRSVLDRLRAGDAQRVRKPGQVFNRVHVDDAAEGLILMLERGQAGQAYNLTDDAPAPAHEVTEWAALRLCMEPPPWTELDDPAVNAEMRRFYLDSKRIGNGKAKAALGWRPRYPSYREGLEAILAQT</sequence>
<evidence type="ECO:0000313" key="2">
    <source>
        <dbReference type="EMBL" id="MDO1559490.1"/>
    </source>
</evidence>
<protein>
    <submittedName>
        <fullName evidence="2">NAD-dependent epimerase/dehydratase family protein</fullName>
    </submittedName>
</protein>
<dbReference type="InterPro" id="IPR036291">
    <property type="entry name" value="NAD(P)-bd_dom_sf"/>
</dbReference>
<dbReference type="Gene3D" id="3.40.50.720">
    <property type="entry name" value="NAD(P)-binding Rossmann-like Domain"/>
    <property type="match status" value="1"/>
</dbReference>
<reference evidence="2" key="1">
    <citation type="submission" date="2023-07" db="EMBL/GenBank/DDBJ databases">
        <title>Brevundimonas soil sp. nov., isolated from the soil of chemical plant.</title>
        <authorList>
            <person name="Wu N."/>
        </authorList>
    </citation>
    <scope>NUCLEOTIDE SEQUENCE</scope>
    <source>
        <strain evidence="2">XZ-24</strain>
    </source>
</reference>
<dbReference type="Pfam" id="PF01370">
    <property type="entry name" value="Epimerase"/>
    <property type="match status" value="1"/>
</dbReference>
<dbReference type="InterPro" id="IPR051783">
    <property type="entry name" value="NAD(P)-dependent_oxidoreduct"/>
</dbReference>
<dbReference type="InterPro" id="IPR001509">
    <property type="entry name" value="Epimerase_deHydtase"/>
</dbReference>
<dbReference type="Proteomes" id="UP001169063">
    <property type="component" value="Unassembled WGS sequence"/>
</dbReference>
<keyword evidence="3" id="KW-1185">Reference proteome</keyword>
<comment type="caution">
    <text evidence="2">The sequence shown here is derived from an EMBL/GenBank/DDBJ whole genome shotgun (WGS) entry which is preliminary data.</text>
</comment>